<name>A0AA88JGM6_FICCA</name>
<dbReference type="Proteomes" id="UP001187192">
    <property type="component" value="Unassembled WGS sequence"/>
</dbReference>
<gene>
    <name evidence="2" type="ORF">TIFTF001_053410</name>
</gene>
<feature type="region of interest" description="Disordered" evidence="1">
    <location>
        <begin position="79"/>
        <end position="121"/>
    </location>
</feature>
<feature type="compositionally biased region" description="Basic residues" evidence="1">
    <location>
        <begin position="7"/>
        <end position="18"/>
    </location>
</feature>
<reference evidence="2" key="1">
    <citation type="submission" date="2023-07" db="EMBL/GenBank/DDBJ databases">
        <title>draft genome sequence of fig (Ficus carica).</title>
        <authorList>
            <person name="Takahashi T."/>
            <person name="Nishimura K."/>
        </authorList>
    </citation>
    <scope>NUCLEOTIDE SEQUENCE</scope>
</reference>
<feature type="region of interest" description="Disordered" evidence="1">
    <location>
        <begin position="1"/>
        <end position="39"/>
    </location>
</feature>
<evidence type="ECO:0000256" key="1">
    <source>
        <dbReference type="SAM" id="MobiDB-lite"/>
    </source>
</evidence>
<organism evidence="2 3">
    <name type="scientific">Ficus carica</name>
    <name type="common">Common fig</name>
    <dbReference type="NCBI Taxonomy" id="3494"/>
    <lineage>
        <taxon>Eukaryota</taxon>
        <taxon>Viridiplantae</taxon>
        <taxon>Streptophyta</taxon>
        <taxon>Embryophyta</taxon>
        <taxon>Tracheophyta</taxon>
        <taxon>Spermatophyta</taxon>
        <taxon>Magnoliopsida</taxon>
        <taxon>eudicotyledons</taxon>
        <taxon>Gunneridae</taxon>
        <taxon>Pentapetalae</taxon>
        <taxon>rosids</taxon>
        <taxon>fabids</taxon>
        <taxon>Rosales</taxon>
        <taxon>Moraceae</taxon>
        <taxon>Ficeae</taxon>
        <taxon>Ficus</taxon>
    </lineage>
</organism>
<feature type="compositionally biased region" description="Basic and acidic residues" evidence="1">
    <location>
        <begin position="101"/>
        <end position="121"/>
    </location>
</feature>
<dbReference type="EMBL" id="BTGU01012671">
    <property type="protein sequence ID" value="GMN71496.1"/>
    <property type="molecule type" value="Genomic_DNA"/>
</dbReference>
<dbReference type="AlphaFoldDB" id="A0AA88JGM6"/>
<proteinExistence type="predicted"/>
<protein>
    <submittedName>
        <fullName evidence="2">Uncharacterized protein</fullName>
    </submittedName>
</protein>
<keyword evidence="3" id="KW-1185">Reference proteome</keyword>
<sequence length="121" mass="13919">MSDTGGRSRRRRRRRSPLHSRGERTSIGASDTDDGGGERFWIGRKRTSDYWFSDARAGSDVRGHDRNFGDWRRRRHELARHQGKEKLQLTGSPMRGPQSKLKVDRRIGVTAEMGEKGKGRE</sequence>
<evidence type="ECO:0000313" key="2">
    <source>
        <dbReference type="EMBL" id="GMN71496.1"/>
    </source>
</evidence>
<evidence type="ECO:0000313" key="3">
    <source>
        <dbReference type="Proteomes" id="UP001187192"/>
    </source>
</evidence>
<accession>A0AA88JGM6</accession>
<comment type="caution">
    <text evidence="2">The sequence shown here is derived from an EMBL/GenBank/DDBJ whole genome shotgun (WGS) entry which is preliminary data.</text>
</comment>